<dbReference type="RefSeq" id="WP_172355308.1">
    <property type="nucleotide sequence ID" value="NZ_CP053661.1"/>
</dbReference>
<dbReference type="NCBIfam" id="TIGR02664">
    <property type="entry name" value="nitr_red_assoc"/>
    <property type="match status" value="1"/>
</dbReference>
<evidence type="ECO:0000313" key="1">
    <source>
        <dbReference type="EMBL" id="QKD82476.1"/>
    </source>
</evidence>
<dbReference type="AlphaFoldDB" id="A0A6M8BE33"/>
<reference evidence="1 2" key="1">
    <citation type="submission" date="2020-05" db="EMBL/GenBank/DDBJ databases">
        <title>Complete genome sequence of of a novel Thermoleptolyngbya strain isolated from hot springs of Ganzi, Sichuan China.</title>
        <authorList>
            <person name="Tang J."/>
            <person name="Daroch M."/>
            <person name="Li L."/>
            <person name="Waleron K."/>
            <person name="Waleron M."/>
            <person name="Waleron M."/>
        </authorList>
    </citation>
    <scope>NUCLEOTIDE SEQUENCE [LARGE SCALE GENOMIC DNA]</scope>
    <source>
        <strain evidence="1 2">PKUAC-SCTA183</strain>
    </source>
</reference>
<dbReference type="Proteomes" id="UP000505210">
    <property type="component" value="Chromosome"/>
</dbReference>
<accession>A0A6M8BE33</accession>
<protein>
    <submittedName>
        <fullName evidence="1">Nitrate reductase maturation protein NarM</fullName>
    </submittedName>
</protein>
<dbReference type="KEGG" id="theu:HPC62_10060"/>
<organism evidence="1 2">
    <name type="scientific">Thermoleptolyngbya sichuanensis A183</name>
    <dbReference type="NCBI Taxonomy" id="2737172"/>
    <lineage>
        <taxon>Bacteria</taxon>
        <taxon>Bacillati</taxon>
        <taxon>Cyanobacteriota</taxon>
        <taxon>Cyanophyceae</taxon>
        <taxon>Oculatellales</taxon>
        <taxon>Oculatellaceae</taxon>
        <taxon>Thermoleptolyngbya</taxon>
        <taxon>Thermoleptolyngbya sichuanensis</taxon>
    </lineage>
</organism>
<dbReference type="InterPro" id="IPR013481">
    <property type="entry name" value="NarM"/>
</dbReference>
<dbReference type="EMBL" id="CP053661">
    <property type="protein sequence ID" value="QKD82476.1"/>
    <property type="molecule type" value="Genomic_DNA"/>
</dbReference>
<name>A0A6M8BE33_9CYAN</name>
<dbReference type="Pfam" id="PF09655">
    <property type="entry name" value="Nitr_red_assoc"/>
    <property type="match status" value="1"/>
</dbReference>
<evidence type="ECO:0000313" key="2">
    <source>
        <dbReference type="Proteomes" id="UP000505210"/>
    </source>
</evidence>
<sequence length="157" mass="17822">MSQVFQFEQDFADSLRCVPMRVRYNLDTCGIKLKLTHWHALPWGDRQLLLDLPCQSEADIAAYRQRVYDLVAAQGGDRPADLPLDPQPAWLNAHQIPDSVQQQGQRVGVCLTTEQWSRLDPLQRFALIKLSQSSHEHQNFLPALREFGVLQSAGSEA</sequence>
<gene>
    <name evidence="1" type="primary">narM</name>
    <name evidence="1" type="ORF">HPC62_10060</name>
</gene>
<keyword evidence="2" id="KW-1185">Reference proteome</keyword>
<proteinExistence type="predicted"/>